<feature type="compositionally biased region" description="Low complexity" evidence="6">
    <location>
        <begin position="141"/>
        <end position="153"/>
    </location>
</feature>
<accession>A0A0G4L3U8</accession>
<reference evidence="7 8" key="1">
    <citation type="submission" date="2015-05" db="EMBL/GenBank/DDBJ databases">
        <authorList>
            <person name="Wang D.B."/>
            <person name="Wang M."/>
        </authorList>
    </citation>
    <scope>NUCLEOTIDE SEQUENCE [LARGE SCALE GENOMIC DNA]</scope>
    <source>
        <strain evidence="7">VL1</strain>
    </source>
</reference>
<comment type="subcellular location">
    <subcellularLocation>
        <location evidence="2">Cytoplasm</location>
    </subcellularLocation>
    <subcellularLocation>
        <location evidence="1">Nucleus</location>
    </subcellularLocation>
</comment>
<dbReference type="PANTHER" id="PTHR28081:SF1">
    <property type="entry name" value="DAMAGE-REGULATED IMPORT FACILITATOR 1"/>
    <property type="match status" value="1"/>
</dbReference>
<dbReference type="GO" id="GO:1990846">
    <property type="term" value="F:ribonucleoside-diphosphate reductase inhibitor activity"/>
    <property type="evidence" value="ECO:0007669"/>
    <property type="project" value="TreeGrafter"/>
</dbReference>
<feature type="compositionally biased region" description="Polar residues" evidence="6">
    <location>
        <begin position="213"/>
        <end position="224"/>
    </location>
</feature>
<feature type="region of interest" description="Disordered" evidence="6">
    <location>
        <begin position="1"/>
        <end position="43"/>
    </location>
</feature>
<dbReference type="PANTHER" id="PTHR28081">
    <property type="entry name" value="DAMAGE-REGULATED IMPORT FACILITATOR 1-RELATED"/>
    <property type="match status" value="1"/>
</dbReference>
<dbReference type="Proteomes" id="UP000044602">
    <property type="component" value="Unassembled WGS sequence"/>
</dbReference>
<dbReference type="AlphaFoldDB" id="A0A0G4L3U8"/>
<dbReference type="GO" id="GO:0008104">
    <property type="term" value="P:intracellular protein localization"/>
    <property type="evidence" value="ECO:0007669"/>
    <property type="project" value="TreeGrafter"/>
</dbReference>
<name>A0A0G4L3U8_VERLO</name>
<protein>
    <submittedName>
        <fullName evidence="7">Uncharacterized protein</fullName>
    </submittedName>
</protein>
<evidence type="ECO:0000256" key="5">
    <source>
        <dbReference type="ARBA" id="ARBA00023242"/>
    </source>
</evidence>
<feature type="region of interest" description="Disordered" evidence="6">
    <location>
        <begin position="118"/>
        <end position="230"/>
    </location>
</feature>
<dbReference type="InterPro" id="IPR013900">
    <property type="entry name" value="RNR_inhibitor"/>
</dbReference>
<feature type="non-terminal residue" evidence="7">
    <location>
        <position position="246"/>
    </location>
</feature>
<keyword evidence="4" id="KW-0963">Cytoplasm</keyword>
<dbReference type="Pfam" id="PF08591">
    <property type="entry name" value="RNR_inhib"/>
    <property type="match status" value="1"/>
</dbReference>
<evidence type="ECO:0000313" key="8">
    <source>
        <dbReference type="Proteomes" id="UP000044602"/>
    </source>
</evidence>
<dbReference type="GO" id="GO:0005737">
    <property type="term" value="C:cytoplasm"/>
    <property type="evidence" value="ECO:0007669"/>
    <property type="project" value="UniProtKB-SubCell"/>
</dbReference>
<gene>
    <name evidence="7" type="ORF">BN1708_017493</name>
</gene>
<feature type="compositionally biased region" description="Acidic residues" evidence="6">
    <location>
        <begin position="119"/>
        <end position="135"/>
    </location>
</feature>
<dbReference type="EMBL" id="CVQH01007535">
    <property type="protein sequence ID" value="CRK16405.1"/>
    <property type="molecule type" value="Genomic_DNA"/>
</dbReference>
<evidence type="ECO:0000256" key="1">
    <source>
        <dbReference type="ARBA" id="ARBA00004123"/>
    </source>
</evidence>
<sequence length="246" mass="26420">MSTPRTKRQFAGAASDPAQRQITSFFTPSTSPPPTSQPAAAALPSSVQTNLLSVGMRVRKSVPEGYKTGSYSAFKLWSDTSVAPTTKAKPTFKAPAQRELLPFCGIHNIGGLASQPVDCIDDDGEDDSDVPDIDDVPGLTSSQESVESVVSASSRKRIYDDDEEEAATDSLQVPYSGKSAWADGDVSPRSLSPAGWANARPMAMPRRLGQRKAATTTMTTSSRQENFRDFEEADFLVEEGMDMTDA</sequence>
<comment type="similarity">
    <text evidence="3">Belongs to the DIF1/spd1 family.</text>
</comment>
<keyword evidence="5" id="KW-0539">Nucleus</keyword>
<dbReference type="GO" id="GO:0005634">
    <property type="term" value="C:nucleus"/>
    <property type="evidence" value="ECO:0007669"/>
    <property type="project" value="UniProtKB-SubCell"/>
</dbReference>
<dbReference type="STRING" id="100787.A0A0G4L3U8"/>
<evidence type="ECO:0000256" key="4">
    <source>
        <dbReference type="ARBA" id="ARBA00022490"/>
    </source>
</evidence>
<evidence type="ECO:0000256" key="6">
    <source>
        <dbReference type="SAM" id="MobiDB-lite"/>
    </source>
</evidence>
<proteinExistence type="inferred from homology"/>
<keyword evidence="8" id="KW-1185">Reference proteome</keyword>
<evidence type="ECO:0000256" key="3">
    <source>
        <dbReference type="ARBA" id="ARBA00005459"/>
    </source>
</evidence>
<evidence type="ECO:0000256" key="2">
    <source>
        <dbReference type="ARBA" id="ARBA00004496"/>
    </source>
</evidence>
<organism evidence="7 8">
    <name type="scientific">Verticillium longisporum</name>
    <name type="common">Verticillium dahliae var. longisporum</name>
    <dbReference type="NCBI Taxonomy" id="100787"/>
    <lineage>
        <taxon>Eukaryota</taxon>
        <taxon>Fungi</taxon>
        <taxon>Dikarya</taxon>
        <taxon>Ascomycota</taxon>
        <taxon>Pezizomycotina</taxon>
        <taxon>Sordariomycetes</taxon>
        <taxon>Hypocreomycetidae</taxon>
        <taxon>Glomerellales</taxon>
        <taxon>Plectosphaerellaceae</taxon>
        <taxon>Verticillium</taxon>
    </lineage>
</organism>
<evidence type="ECO:0000313" key="7">
    <source>
        <dbReference type="EMBL" id="CRK16405.1"/>
    </source>
</evidence>